<proteinExistence type="predicted"/>
<sequence length="95" mass="10311">RVTQVEVKELSSDRHYFALDALVLESAFGHILSSPWQGLGFGAGGFQARNPIPLKISHVWDLLHVKSYVVAKRPPVGVVWKFGEGSASSGVVLVI</sequence>
<evidence type="ECO:0000313" key="1">
    <source>
        <dbReference type="EMBL" id="GBN42049.1"/>
    </source>
</evidence>
<gene>
    <name evidence="1" type="ORF">AVEN_112849-2_1</name>
</gene>
<accession>A0A4Y2NTP0</accession>
<comment type="caution">
    <text evidence="1">The sequence shown here is derived from an EMBL/GenBank/DDBJ whole genome shotgun (WGS) entry which is preliminary data.</text>
</comment>
<organism evidence="1 2">
    <name type="scientific">Araneus ventricosus</name>
    <name type="common">Orbweaver spider</name>
    <name type="synonym">Epeira ventricosa</name>
    <dbReference type="NCBI Taxonomy" id="182803"/>
    <lineage>
        <taxon>Eukaryota</taxon>
        <taxon>Metazoa</taxon>
        <taxon>Ecdysozoa</taxon>
        <taxon>Arthropoda</taxon>
        <taxon>Chelicerata</taxon>
        <taxon>Arachnida</taxon>
        <taxon>Araneae</taxon>
        <taxon>Araneomorphae</taxon>
        <taxon>Entelegynae</taxon>
        <taxon>Araneoidea</taxon>
        <taxon>Araneidae</taxon>
        <taxon>Araneus</taxon>
    </lineage>
</organism>
<protein>
    <submittedName>
        <fullName evidence="1">Uncharacterized protein</fullName>
    </submittedName>
</protein>
<name>A0A4Y2NTP0_ARAVE</name>
<dbReference type="AlphaFoldDB" id="A0A4Y2NTP0"/>
<feature type="non-terminal residue" evidence="1">
    <location>
        <position position="1"/>
    </location>
</feature>
<dbReference type="Proteomes" id="UP000499080">
    <property type="component" value="Unassembled WGS sequence"/>
</dbReference>
<evidence type="ECO:0000313" key="2">
    <source>
        <dbReference type="Proteomes" id="UP000499080"/>
    </source>
</evidence>
<reference evidence="1 2" key="1">
    <citation type="journal article" date="2019" name="Sci. Rep.">
        <title>Orb-weaving spider Araneus ventricosus genome elucidates the spidroin gene catalogue.</title>
        <authorList>
            <person name="Kono N."/>
            <person name="Nakamura H."/>
            <person name="Ohtoshi R."/>
            <person name="Moran D.A.P."/>
            <person name="Shinohara A."/>
            <person name="Yoshida Y."/>
            <person name="Fujiwara M."/>
            <person name="Mori M."/>
            <person name="Tomita M."/>
            <person name="Arakawa K."/>
        </authorList>
    </citation>
    <scope>NUCLEOTIDE SEQUENCE [LARGE SCALE GENOMIC DNA]</scope>
</reference>
<keyword evidence="2" id="KW-1185">Reference proteome</keyword>
<dbReference type="EMBL" id="BGPR01009752">
    <property type="protein sequence ID" value="GBN42049.1"/>
    <property type="molecule type" value="Genomic_DNA"/>
</dbReference>